<dbReference type="InterPro" id="IPR027417">
    <property type="entry name" value="P-loop_NTPase"/>
</dbReference>
<dbReference type="GO" id="GO:0051536">
    <property type="term" value="F:iron-sulfur cluster binding"/>
    <property type="evidence" value="ECO:0007669"/>
    <property type="project" value="UniProtKB-KW"/>
</dbReference>
<dbReference type="PROSITE" id="PS01215">
    <property type="entry name" value="MRP"/>
    <property type="match status" value="1"/>
</dbReference>
<evidence type="ECO:0000256" key="3">
    <source>
        <dbReference type="ARBA" id="ARBA00022840"/>
    </source>
</evidence>
<evidence type="ECO:0000256" key="4">
    <source>
        <dbReference type="ARBA" id="ARBA00023004"/>
    </source>
</evidence>
<dbReference type="PANTHER" id="PTHR42961">
    <property type="entry name" value="IRON-SULFUR PROTEIN NUBPL"/>
    <property type="match status" value="1"/>
</dbReference>
<evidence type="ECO:0000256" key="2">
    <source>
        <dbReference type="ARBA" id="ARBA00022741"/>
    </source>
</evidence>
<dbReference type="CDD" id="cd02037">
    <property type="entry name" value="Mrp_NBP35"/>
    <property type="match status" value="1"/>
</dbReference>
<sequence>MSKFHRFHRHRTLWMPAGNTREYISRSFQNISKINSRMLSSSSGRHLLTKTYSYGCTNVIDFSKLSARQAADLEDALIYSLNNNGLDDTKLVDPVLGKTVTQKGLNWIKSISIPSLVSFGDCGSSIDAAKKSLVLNVCPPTLLHPQLHELSANLAQAVQEKVALSNGSDMLRTLDPKEIPVEIRIQPQSTRQQTKPNLKTSQSTLPTLQNIKHFLAVYSCKGGVGKSTIAVNLAYQLASMGGRVGLLDLDVYGPSLPLLVKPDDPAVRKSPPDMGEGIIEPIEHRGVKLMSLGYVSPNSGVPGSGQNGGAAVLRGPMAGRVVSQLLKGTNWGELDVLVLDMPPGTGDIQLEVCQSLSLSGAVAVSTPSALAWADVVKGVQMFGEMGVMTLALVENMSYFVCEGGGRHYPFGKSQSPTDESMASKLSQFMPNQSHTFHLPISTTLNTMNDSGTPLCADKPTDTEDELAAFSQLANAISVDLLRIQHGLPPLSVESTISNGRSIFTLVIEEAGELEFDVPLTQLSADNETRHFTVRLFGNEGGYQKTIHGFDLRCRDPKTGDIDESLLANIQVIGKSQHGCGGGNNSNQRSKTMVQHHSACDHGKEEDGLFPAILTRKGNYGYEVLWADGAKIIYSLLAISKAAGGNAK</sequence>
<evidence type="ECO:0000256" key="1">
    <source>
        <dbReference type="ARBA" id="ARBA00022723"/>
    </source>
</evidence>
<dbReference type="EMBL" id="JALLPJ020001248">
    <property type="protein sequence ID" value="KAL3773092.1"/>
    <property type="molecule type" value="Genomic_DNA"/>
</dbReference>
<evidence type="ECO:0000313" key="7">
    <source>
        <dbReference type="EMBL" id="KAL3773092.1"/>
    </source>
</evidence>
<comment type="similarity">
    <text evidence="6">Belongs to the Mrp/NBP35 ATP-binding proteins family.</text>
</comment>
<dbReference type="InterPro" id="IPR044304">
    <property type="entry name" value="NUBPL-like"/>
</dbReference>
<keyword evidence="3" id="KW-0067">ATP-binding</keyword>
<dbReference type="PANTHER" id="PTHR42961:SF2">
    <property type="entry name" value="IRON-SULFUR PROTEIN NUBPL"/>
    <property type="match status" value="1"/>
</dbReference>
<organism evidence="7 8">
    <name type="scientific">Cyclotella atomus</name>
    <dbReference type="NCBI Taxonomy" id="382360"/>
    <lineage>
        <taxon>Eukaryota</taxon>
        <taxon>Sar</taxon>
        <taxon>Stramenopiles</taxon>
        <taxon>Ochrophyta</taxon>
        <taxon>Bacillariophyta</taxon>
        <taxon>Coscinodiscophyceae</taxon>
        <taxon>Thalassiosirophycidae</taxon>
        <taxon>Stephanodiscales</taxon>
        <taxon>Stephanodiscaceae</taxon>
        <taxon>Cyclotella</taxon>
    </lineage>
</organism>
<name>A0ABD3NEB6_9STRA</name>
<dbReference type="InterPro" id="IPR019591">
    <property type="entry name" value="Mrp/NBP35_ATP-bd"/>
</dbReference>
<keyword evidence="5" id="KW-0411">Iron-sulfur</keyword>
<evidence type="ECO:0000313" key="8">
    <source>
        <dbReference type="Proteomes" id="UP001530400"/>
    </source>
</evidence>
<evidence type="ECO:0000256" key="5">
    <source>
        <dbReference type="ARBA" id="ARBA00023014"/>
    </source>
</evidence>
<dbReference type="HAMAP" id="MF_02040">
    <property type="entry name" value="Mrp_NBP35"/>
    <property type="match status" value="1"/>
</dbReference>
<keyword evidence="1" id="KW-0479">Metal-binding</keyword>
<keyword evidence="4" id="KW-0408">Iron</keyword>
<dbReference type="Proteomes" id="UP001530400">
    <property type="component" value="Unassembled WGS sequence"/>
</dbReference>
<protein>
    <submittedName>
        <fullName evidence="7">Uncharacterized protein</fullName>
    </submittedName>
</protein>
<accession>A0ABD3NEB6</accession>
<dbReference type="SUPFAM" id="SSF52540">
    <property type="entry name" value="P-loop containing nucleoside triphosphate hydrolases"/>
    <property type="match status" value="1"/>
</dbReference>
<dbReference type="Pfam" id="PF10609">
    <property type="entry name" value="ParA"/>
    <property type="match status" value="1"/>
</dbReference>
<dbReference type="InterPro" id="IPR033756">
    <property type="entry name" value="YlxH/NBP35"/>
</dbReference>
<gene>
    <name evidence="7" type="ORF">ACHAWO_006964</name>
</gene>
<dbReference type="InterPro" id="IPR000808">
    <property type="entry name" value="Mrp-like_CS"/>
</dbReference>
<comment type="caution">
    <text evidence="7">The sequence shown here is derived from an EMBL/GenBank/DDBJ whole genome shotgun (WGS) entry which is preliminary data.</text>
</comment>
<dbReference type="AlphaFoldDB" id="A0ABD3NEB6"/>
<keyword evidence="8" id="KW-1185">Reference proteome</keyword>
<reference evidence="7 8" key="1">
    <citation type="submission" date="2024-10" db="EMBL/GenBank/DDBJ databases">
        <title>Updated reference genomes for cyclostephanoid diatoms.</title>
        <authorList>
            <person name="Roberts W.R."/>
            <person name="Alverson A.J."/>
        </authorList>
    </citation>
    <scope>NUCLEOTIDE SEQUENCE [LARGE SCALE GENOMIC DNA]</scope>
    <source>
        <strain evidence="7 8">AJA010-31</strain>
    </source>
</reference>
<dbReference type="Gene3D" id="3.40.50.300">
    <property type="entry name" value="P-loop containing nucleotide triphosphate hydrolases"/>
    <property type="match status" value="1"/>
</dbReference>
<evidence type="ECO:0000256" key="6">
    <source>
        <dbReference type="ARBA" id="ARBA00024036"/>
    </source>
</evidence>
<keyword evidence="2" id="KW-0547">Nucleotide-binding</keyword>
<dbReference type="GO" id="GO:0005524">
    <property type="term" value="F:ATP binding"/>
    <property type="evidence" value="ECO:0007669"/>
    <property type="project" value="UniProtKB-KW"/>
</dbReference>
<dbReference type="GO" id="GO:0046872">
    <property type="term" value="F:metal ion binding"/>
    <property type="evidence" value="ECO:0007669"/>
    <property type="project" value="UniProtKB-KW"/>
</dbReference>
<proteinExistence type="inferred from homology"/>